<keyword evidence="4" id="KW-1185">Reference proteome</keyword>
<name>A0A194V9Y1_CYTMA</name>
<proteinExistence type="predicted"/>
<evidence type="ECO:0000313" key="4">
    <source>
        <dbReference type="Proteomes" id="UP000078576"/>
    </source>
</evidence>
<evidence type="ECO:0000256" key="1">
    <source>
        <dbReference type="SAM" id="MobiDB-lite"/>
    </source>
</evidence>
<dbReference type="GO" id="GO:0042134">
    <property type="term" value="F:rRNA primary transcript binding"/>
    <property type="evidence" value="ECO:0007669"/>
    <property type="project" value="InterPro"/>
</dbReference>
<accession>A0A194V9Y1</accession>
<feature type="region of interest" description="Disordered" evidence="1">
    <location>
        <begin position="216"/>
        <end position="291"/>
    </location>
</feature>
<organism evidence="3 4">
    <name type="scientific">Cytospora mali</name>
    <name type="common">Apple Valsa canker fungus</name>
    <name type="synonym">Valsa mali</name>
    <dbReference type="NCBI Taxonomy" id="578113"/>
    <lineage>
        <taxon>Eukaryota</taxon>
        <taxon>Fungi</taxon>
        <taxon>Dikarya</taxon>
        <taxon>Ascomycota</taxon>
        <taxon>Pezizomycotina</taxon>
        <taxon>Sordariomycetes</taxon>
        <taxon>Sordariomycetidae</taxon>
        <taxon>Diaporthales</taxon>
        <taxon>Cytosporaceae</taxon>
        <taxon>Cytospora</taxon>
    </lineage>
</organism>
<protein>
    <submittedName>
        <fullName evidence="3">Ribonuclease MRP protein subunit RMP1</fullName>
    </submittedName>
</protein>
<dbReference type="GO" id="GO:0000294">
    <property type="term" value="P:nuclear-transcribed mRNA catabolic process, RNase MRP-dependent"/>
    <property type="evidence" value="ECO:0007669"/>
    <property type="project" value="TreeGrafter"/>
</dbReference>
<dbReference type="InterPro" id="IPR047205">
    <property type="entry name" value="RMP1"/>
</dbReference>
<feature type="compositionally biased region" description="Basic and acidic residues" evidence="1">
    <location>
        <begin position="232"/>
        <end position="269"/>
    </location>
</feature>
<dbReference type="STRING" id="694573.A0A194V9Y1"/>
<sequence>MASNKNDITTPDLPTLQNSLSRLVTAAHILDGFAHRNKNQHRGTRWWGPFSMLRTNIHKVLPDLEGAVQRAEVLSTSTLGGTAAKRRKTERGGGGHVAVKRPELDRVVQRAQWIHDVVGAKAYEAFTQVAADRQFAQLGLALIGVLAQVEAAIVPFVEAEADSGPGDEPDQIRVGLAVGAKGDASLGLEVLDPSPSQGDDLGVAISRDELDDDDVEFKDEKSLPLPPAAPSSRKEVRSSMSKPEKSKPEGKLSRKGKDTEPQRTGSKDGKKVKKKKRKGGDEFDDLFSSLL</sequence>
<gene>
    <name evidence="3" type="ORF">VP1G_07937</name>
</gene>
<dbReference type="Proteomes" id="UP000078576">
    <property type="component" value="Unassembled WGS sequence"/>
</dbReference>
<evidence type="ECO:0000259" key="2">
    <source>
        <dbReference type="Pfam" id="PF20945"/>
    </source>
</evidence>
<dbReference type="GO" id="GO:0000172">
    <property type="term" value="C:ribonuclease MRP complex"/>
    <property type="evidence" value="ECO:0007669"/>
    <property type="project" value="InterPro"/>
</dbReference>
<reference evidence="4" key="1">
    <citation type="submission" date="2014-12" db="EMBL/GenBank/DDBJ databases">
        <title>Genome Sequence of Valsa Canker Pathogens Uncovers a Specific Adaption of Colonization on Woody Bark.</title>
        <authorList>
            <person name="Yin Z."/>
            <person name="Liu H."/>
            <person name="Gao X."/>
            <person name="Li Z."/>
            <person name="Song N."/>
            <person name="Ke X."/>
            <person name="Dai Q."/>
            <person name="Wu Y."/>
            <person name="Sun Y."/>
            <person name="Xu J.-R."/>
            <person name="Kang Z.K."/>
            <person name="Wang L."/>
            <person name="Huang L."/>
        </authorList>
    </citation>
    <scope>NUCLEOTIDE SEQUENCE [LARGE SCALE GENOMIC DNA]</scope>
    <source>
        <strain evidence="4">SXYL134</strain>
    </source>
</reference>
<dbReference type="InterPro" id="IPR047204">
    <property type="entry name" value="RMP1_RBD"/>
</dbReference>
<dbReference type="EMBL" id="KN714758">
    <property type="protein sequence ID" value="KUI60765.1"/>
    <property type="molecule type" value="Genomic_DNA"/>
</dbReference>
<dbReference type="CDD" id="cd22573">
    <property type="entry name" value="RMP1_RBD"/>
    <property type="match status" value="1"/>
</dbReference>
<dbReference type="OrthoDB" id="5414547at2759"/>
<evidence type="ECO:0000313" key="3">
    <source>
        <dbReference type="EMBL" id="KUI60765.1"/>
    </source>
</evidence>
<dbReference type="GO" id="GO:0000466">
    <property type="term" value="P:maturation of 5.8S rRNA from tricistronic rRNA transcript (SSU-rRNA, 5.8S rRNA, LSU-rRNA)"/>
    <property type="evidence" value="ECO:0007669"/>
    <property type="project" value="TreeGrafter"/>
</dbReference>
<feature type="domain" description="RNase MRP protein 1 RNA binding" evidence="2">
    <location>
        <begin position="30"/>
        <end position="148"/>
    </location>
</feature>
<dbReference type="Pfam" id="PF20945">
    <property type="entry name" value="RMP1"/>
    <property type="match status" value="1"/>
</dbReference>
<dbReference type="PANTHER" id="PTHR37792:SF1">
    <property type="entry name" value="RIBONUCLEASE MRP PROTEIN SUBUNIT RMP1"/>
    <property type="match status" value="1"/>
</dbReference>
<dbReference type="PANTHER" id="PTHR37792">
    <property type="entry name" value="RIBONUCLEASE MRP PROTEIN SUBUNIT RMP1"/>
    <property type="match status" value="1"/>
</dbReference>
<dbReference type="AlphaFoldDB" id="A0A194V9Y1"/>